<proteinExistence type="predicted"/>
<evidence type="ECO:0000313" key="2">
    <source>
        <dbReference type="Proteomes" id="UP001516662"/>
    </source>
</evidence>
<reference evidence="1 2" key="1">
    <citation type="submission" date="2020-10" db="EMBL/GenBank/DDBJ databases">
        <title>Bacillus sp. HD4P25, an endophyte from a halophyte.</title>
        <authorList>
            <person name="Sun J.-Q."/>
        </authorList>
    </citation>
    <scope>NUCLEOTIDE SEQUENCE [LARGE SCALE GENOMIC DNA]</scope>
    <source>
        <strain evidence="1 2">YIM 93174</strain>
    </source>
</reference>
<comment type="caution">
    <text evidence="1">The sequence shown here is derived from an EMBL/GenBank/DDBJ whole genome shotgun (WGS) entry which is preliminary data.</text>
</comment>
<evidence type="ECO:0000313" key="1">
    <source>
        <dbReference type="EMBL" id="MBE4909188.1"/>
    </source>
</evidence>
<organism evidence="1 2">
    <name type="scientific">Litchfieldia luteola</name>
    <dbReference type="NCBI Taxonomy" id="682179"/>
    <lineage>
        <taxon>Bacteria</taxon>
        <taxon>Bacillati</taxon>
        <taxon>Bacillota</taxon>
        <taxon>Bacilli</taxon>
        <taxon>Bacillales</taxon>
        <taxon>Bacillaceae</taxon>
        <taxon>Litchfieldia</taxon>
    </lineage>
</organism>
<dbReference type="EMBL" id="JADCLJ010000021">
    <property type="protein sequence ID" value="MBE4909188.1"/>
    <property type="molecule type" value="Genomic_DNA"/>
</dbReference>
<dbReference type="Proteomes" id="UP001516662">
    <property type="component" value="Unassembled WGS sequence"/>
</dbReference>
<keyword evidence="2" id="KW-1185">Reference proteome</keyword>
<name>A0ABR9QL11_9BACI</name>
<accession>A0ABR9QL11</accession>
<sequence>MFLFYIGTTLVIGAVIYYILHKSSLSERATCMLCGERLAEIYNEGAYAYETRALMEKEHKCVKCGGEMELKKK</sequence>
<protein>
    <submittedName>
        <fullName evidence="1">Uncharacterized protein</fullName>
    </submittedName>
</protein>
<dbReference type="RefSeq" id="WP_193537569.1">
    <property type="nucleotide sequence ID" value="NZ_JADCLJ010000021.1"/>
</dbReference>
<gene>
    <name evidence="1" type="ORF">IMZ08_14065</name>
</gene>